<gene>
    <name evidence="2" type="ORF">B4135_2107</name>
</gene>
<evidence type="ECO:0008006" key="4">
    <source>
        <dbReference type="Google" id="ProtNLM"/>
    </source>
</evidence>
<comment type="similarity">
    <text evidence="1">Belongs to the UPF0236 family.</text>
</comment>
<dbReference type="PATRIC" id="fig|301148.3.peg.3511"/>
<dbReference type="AlphaFoldDB" id="A0A150M4S7"/>
<dbReference type="EMBL" id="LQYT01000042">
    <property type="protein sequence ID" value="KYD19376.1"/>
    <property type="molecule type" value="Genomic_DNA"/>
</dbReference>
<dbReference type="Pfam" id="PF06782">
    <property type="entry name" value="UPF0236"/>
    <property type="match status" value="1"/>
</dbReference>
<organism evidence="2 3">
    <name type="scientific">Caldibacillus debilis</name>
    <dbReference type="NCBI Taxonomy" id="301148"/>
    <lineage>
        <taxon>Bacteria</taxon>
        <taxon>Bacillati</taxon>
        <taxon>Bacillota</taxon>
        <taxon>Bacilli</taxon>
        <taxon>Bacillales</taxon>
        <taxon>Bacillaceae</taxon>
        <taxon>Caldibacillus</taxon>
    </lineage>
</organism>
<dbReference type="NCBIfam" id="NF033529">
    <property type="entry name" value="transpos_ISLre2"/>
    <property type="match status" value="1"/>
</dbReference>
<dbReference type="Proteomes" id="UP000075683">
    <property type="component" value="Unassembled WGS sequence"/>
</dbReference>
<reference evidence="2 3" key="1">
    <citation type="submission" date="2016-01" db="EMBL/GenBank/DDBJ databases">
        <title>Draft Genome Sequences of Seven Thermophilic Sporeformers Isolated from Foods.</title>
        <authorList>
            <person name="Berendsen E.M."/>
            <person name="Wells-Bennik M.H."/>
            <person name="Krawcyk A.O."/>
            <person name="De Jong A."/>
            <person name="Holsappel S."/>
            <person name="Eijlander R.T."/>
            <person name="Kuipers O.P."/>
        </authorList>
    </citation>
    <scope>NUCLEOTIDE SEQUENCE [LARGE SCALE GENOMIC DNA]</scope>
    <source>
        <strain evidence="2 3">B4135</strain>
    </source>
</reference>
<evidence type="ECO:0000313" key="3">
    <source>
        <dbReference type="Proteomes" id="UP000075683"/>
    </source>
</evidence>
<proteinExistence type="inferred from homology"/>
<evidence type="ECO:0000313" key="2">
    <source>
        <dbReference type="EMBL" id="KYD19376.1"/>
    </source>
</evidence>
<sequence length="368" mass="42107">MVDVKIAELASKCDYRTVADILAGWTDVKISHGTVRNIVNKVGMAQARQDEAMVKELEESAELPQGKKVDVLFAEADGVYIRSTERKKGMEVRHAVLYEGWEKNGNRVSLKGREVIMTTKSSDAFWTEVHALAASRYSLEKAQVVTNSDGGAGDTAEKFREAFAQSENPVIHQLDAYHVYRNLSRVFAPGKSKYKDYVLQAIKTRDRRDFELWMDTYESTLNDPKRMKKAKEFRSYILGNWECIGDWRDRVEEIPEGARGLGAIESNQRHITYRMKKRGMYWSRTGGEAMVKIIQGIMNQTLRKAYLKDRQRSVRKQREARKIVKMSAILHERTRPSVGVRHGSIAVYTCNSSAVGRLRKVIHNGQHY</sequence>
<protein>
    <recommendedName>
        <fullName evidence="4">ISLre2 family transposase</fullName>
    </recommendedName>
</protein>
<dbReference type="InterPro" id="IPR009620">
    <property type="entry name" value="UPF0236"/>
</dbReference>
<accession>A0A150M4S7</accession>
<dbReference type="STRING" id="301148.B4135_2107"/>
<comment type="caution">
    <text evidence="2">The sequence shown here is derived from an EMBL/GenBank/DDBJ whole genome shotgun (WGS) entry which is preliminary data.</text>
</comment>
<name>A0A150M4S7_9BACI</name>
<evidence type="ECO:0000256" key="1">
    <source>
        <dbReference type="ARBA" id="ARBA00006539"/>
    </source>
</evidence>